<reference evidence="1" key="1">
    <citation type="submission" date="2019-08" db="EMBL/GenBank/DDBJ databases">
        <authorList>
            <person name="Kucharzyk K."/>
            <person name="Murdoch R.W."/>
            <person name="Higgins S."/>
            <person name="Loffler F."/>
        </authorList>
    </citation>
    <scope>NUCLEOTIDE SEQUENCE</scope>
</reference>
<sequence>MSYSMTTTWKGDMAFEADLEGHKVLMDAAKDNGGQDSGPRPKPLLLAALTGCSGMDVASILKKMREPLSWFQLKVDAESSQDHPKKYTQIKLTYQFKKSDNLNPDNVQKACQLSQDKYCGVNAMLKEAAKVEWEIEYI</sequence>
<organism evidence="1">
    <name type="scientific">bioreactor metagenome</name>
    <dbReference type="NCBI Taxonomy" id="1076179"/>
    <lineage>
        <taxon>unclassified sequences</taxon>
        <taxon>metagenomes</taxon>
        <taxon>ecological metagenomes</taxon>
    </lineage>
</organism>
<dbReference type="InterPro" id="IPR003718">
    <property type="entry name" value="OsmC/Ohr_fam"/>
</dbReference>
<dbReference type="AlphaFoldDB" id="A0A644TBZ3"/>
<gene>
    <name evidence="1" type="primary">yhfA_1</name>
    <name evidence="1" type="ORF">SDC9_10088</name>
</gene>
<comment type="caution">
    <text evidence="1">The sequence shown here is derived from an EMBL/GenBank/DDBJ whole genome shotgun (WGS) entry which is preliminary data.</text>
</comment>
<dbReference type="Gene3D" id="3.30.300.20">
    <property type="match status" value="1"/>
</dbReference>
<dbReference type="EMBL" id="VSSQ01000025">
    <property type="protein sequence ID" value="MPL64435.1"/>
    <property type="molecule type" value="Genomic_DNA"/>
</dbReference>
<evidence type="ECO:0000313" key="1">
    <source>
        <dbReference type="EMBL" id="MPL64435.1"/>
    </source>
</evidence>
<dbReference type="PANTHER" id="PTHR34352">
    <property type="entry name" value="PROTEIN YHFA"/>
    <property type="match status" value="1"/>
</dbReference>
<dbReference type="Pfam" id="PF02566">
    <property type="entry name" value="OsmC"/>
    <property type="match status" value="1"/>
</dbReference>
<dbReference type="SUPFAM" id="SSF82784">
    <property type="entry name" value="OsmC-like"/>
    <property type="match status" value="1"/>
</dbReference>
<dbReference type="InterPro" id="IPR036102">
    <property type="entry name" value="OsmC/Ohrsf"/>
</dbReference>
<accession>A0A644TBZ3</accession>
<proteinExistence type="predicted"/>
<dbReference type="PANTHER" id="PTHR34352:SF1">
    <property type="entry name" value="PROTEIN YHFA"/>
    <property type="match status" value="1"/>
</dbReference>
<dbReference type="InterPro" id="IPR015946">
    <property type="entry name" value="KH_dom-like_a/b"/>
</dbReference>
<name>A0A644TBZ3_9ZZZZ</name>
<protein>
    <submittedName>
        <fullName evidence="1">Protein YhfA</fullName>
    </submittedName>
</protein>